<keyword evidence="2 4" id="KW-0863">Zinc-finger</keyword>
<dbReference type="KEGG" id="tpv:TP03_0658"/>
<gene>
    <name evidence="7" type="ordered locus">TP03_0658</name>
</gene>
<sequence>MSPKSRKSLHKDSHNFKHLKSTRSSSKIRRSRRSRSTSIQSRDSRGDKYTHKSRYRTSRDPESVTEHLRLAQTQHFDPVTNSDLREEFERSAFDKAYGLDISEILTATTVSEGSKLSRSDRRRHREHELKHHQERFWKCKRCEFMNYLSNYECKHCKTLRHTSHN</sequence>
<dbReference type="AlphaFoldDB" id="Q4MZ33"/>
<feature type="domain" description="RanBP2-type" evidence="6">
    <location>
        <begin position="133"/>
        <end position="162"/>
    </location>
</feature>
<dbReference type="InterPro" id="IPR001876">
    <property type="entry name" value="Znf_RanBP2"/>
</dbReference>
<keyword evidence="3" id="KW-0862">Zinc</keyword>
<reference evidence="7 8" key="1">
    <citation type="journal article" date="2005" name="Science">
        <title>Genome sequence of Theileria parva, a bovine pathogen that transforms lymphocytes.</title>
        <authorList>
            <person name="Gardner M.J."/>
            <person name="Bishop R."/>
            <person name="Shah T."/>
            <person name="de Villiers E.P."/>
            <person name="Carlton J.M."/>
            <person name="Hall N."/>
            <person name="Ren Q."/>
            <person name="Paulsen I.T."/>
            <person name="Pain A."/>
            <person name="Berriman M."/>
            <person name="Wilson R.J.M."/>
            <person name="Sato S."/>
            <person name="Ralph S.A."/>
            <person name="Mann D.J."/>
            <person name="Xiong Z."/>
            <person name="Shallom S.J."/>
            <person name="Weidman J."/>
            <person name="Jiang L."/>
            <person name="Lynn J."/>
            <person name="Weaver B."/>
            <person name="Shoaibi A."/>
            <person name="Domingo A.R."/>
            <person name="Wasawo D."/>
            <person name="Crabtree J."/>
            <person name="Wortman J.R."/>
            <person name="Haas B."/>
            <person name="Angiuoli S.V."/>
            <person name="Creasy T.H."/>
            <person name="Lu C."/>
            <person name="Suh B."/>
            <person name="Silva J.C."/>
            <person name="Utterback T.R."/>
            <person name="Feldblyum T.V."/>
            <person name="Pertea M."/>
            <person name="Allen J."/>
            <person name="Nierman W.C."/>
            <person name="Taracha E.L.N."/>
            <person name="Salzberg S.L."/>
            <person name="White O.R."/>
            <person name="Fitzhugh H.A."/>
            <person name="Morzaria S."/>
            <person name="Venter J.C."/>
            <person name="Fraser C.M."/>
            <person name="Nene V."/>
        </authorList>
    </citation>
    <scope>NUCLEOTIDE SEQUENCE [LARGE SCALE GENOMIC DNA]</scope>
    <source>
        <strain evidence="7 8">Muguga</strain>
    </source>
</reference>
<accession>Q4MZ33</accession>
<dbReference type="eggNOG" id="ENOG502TN1V">
    <property type="taxonomic scope" value="Eukaryota"/>
</dbReference>
<dbReference type="VEuPathDB" id="PiroplasmaDB:TpMuguga_03g00658"/>
<evidence type="ECO:0000256" key="3">
    <source>
        <dbReference type="ARBA" id="ARBA00022833"/>
    </source>
</evidence>
<organism evidence="7 8">
    <name type="scientific">Theileria parva</name>
    <name type="common">East coast fever infection agent</name>
    <dbReference type="NCBI Taxonomy" id="5875"/>
    <lineage>
        <taxon>Eukaryota</taxon>
        <taxon>Sar</taxon>
        <taxon>Alveolata</taxon>
        <taxon>Apicomplexa</taxon>
        <taxon>Aconoidasida</taxon>
        <taxon>Piroplasmida</taxon>
        <taxon>Theileriidae</taxon>
        <taxon>Theileria</taxon>
    </lineage>
</organism>
<name>Q4MZ33_THEPA</name>
<comment type="caution">
    <text evidence="7">The sequence shown here is derived from an EMBL/GenBank/DDBJ whole genome shotgun (WGS) entry which is preliminary data.</text>
</comment>
<evidence type="ECO:0000256" key="1">
    <source>
        <dbReference type="ARBA" id="ARBA00022723"/>
    </source>
</evidence>
<evidence type="ECO:0000259" key="6">
    <source>
        <dbReference type="PROSITE" id="PS50199"/>
    </source>
</evidence>
<protein>
    <recommendedName>
        <fullName evidence="6">RanBP2-type domain-containing protein</fullName>
    </recommendedName>
</protein>
<dbReference type="RefSeq" id="XP_762782.1">
    <property type="nucleotide sequence ID" value="XM_757689.1"/>
</dbReference>
<dbReference type="GeneID" id="3499834"/>
<evidence type="ECO:0000256" key="2">
    <source>
        <dbReference type="ARBA" id="ARBA00022771"/>
    </source>
</evidence>
<evidence type="ECO:0000256" key="4">
    <source>
        <dbReference type="PROSITE-ProRule" id="PRU00322"/>
    </source>
</evidence>
<dbReference type="InterPro" id="IPR046349">
    <property type="entry name" value="C1-like_sf"/>
</dbReference>
<dbReference type="GO" id="GO:0008270">
    <property type="term" value="F:zinc ion binding"/>
    <property type="evidence" value="ECO:0007669"/>
    <property type="project" value="UniProtKB-KW"/>
</dbReference>
<feature type="region of interest" description="Disordered" evidence="5">
    <location>
        <begin position="1"/>
        <end position="65"/>
    </location>
</feature>
<dbReference type="InParanoid" id="Q4MZ33"/>
<keyword evidence="1" id="KW-0479">Metal-binding</keyword>
<evidence type="ECO:0000313" key="7">
    <source>
        <dbReference type="EMBL" id="EAN30499.1"/>
    </source>
</evidence>
<proteinExistence type="predicted"/>
<dbReference type="SUPFAM" id="SSF57889">
    <property type="entry name" value="Cysteine-rich domain"/>
    <property type="match status" value="1"/>
</dbReference>
<dbReference type="PROSITE" id="PS50199">
    <property type="entry name" value="ZF_RANBP2_2"/>
    <property type="match status" value="1"/>
</dbReference>
<dbReference type="PROSITE" id="PS01358">
    <property type="entry name" value="ZF_RANBP2_1"/>
    <property type="match status" value="1"/>
</dbReference>
<dbReference type="Proteomes" id="UP000001949">
    <property type="component" value="Unassembled WGS sequence"/>
</dbReference>
<evidence type="ECO:0000256" key="5">
    <source>
        <dbReference type="SAM" id="MobiDB-lite"/>
    </source>
</evidence>
<keyword evidence="8" id="KW-1185">Reference proteome</keyword>
<dbReference type="EMBL" id="AAGK01000006">
    <property type="protein sequence ID" value="EAN30499.1"/>
    <property type="molecule type" value="Genomic_DNA"/>
</dbReference>
<evidence type="ECO:0000313" key="8">
    <source>
        <dbReference type="Proteomes" id="UP000001949"/>
    </source>
</evidence>
<feature type="compositionally biased region" description="Basic residues" evidence="5">
    <location>
        <begin position="16"/>
        <end position="35"/>
    </location>
</feature>